<sequence>MRQVPYFAMTPQRMSSSIPSTGGLKTNNDELNKINTELESLISDEDFQAEYEAVLQYEDNATRILAELLSRRNRISSKPAEEGSGSATHAIATPSERTGAKLPKLTIAPFSGDVCKWIEFWEQFVQIVHNNATLTTTEMFHYLRQFLKGDAASVVAGLPTTEACYKDAVDMLQKRFGEKTCQEQEYFARLRQLTPVRASGDTRALRKLHDHVLVKIRGLESLGVQRSSFSSMFCDIILRTLPRDVVVLYHHTCAAQAERNQAADSSGPGGLLKLLSVEVESLEKSDYKDSSRRDSGGQHALNQPARSRN</sequence>
<feature type="region of interest" description="Disordered" evidence="1">
    <location>
        <begin position="1"/>
        <end position="27"/>
    </location>
</feature>
<dbReference type="EMBL" id="GFPF01012428">
    <property type="protein sequence ID" value="MAA23574.1"/>
    <property type="molecule type" value="Transcribed_RNA"/>
</dbReference>
<feature type="compositionally biased region" description="Basic and acidic residues" evidence="1">
    <location>
        <begin position="285"/>
        <end position="296"/>
    </location>
</feature>
<dbReference type="Pfam" id="PF03564">
    <property type="entry name" value="DUF1759"/>
    <property type="match status" value="1"/>
</dbReference>
<dbReference type="AlphaFoldDB" id="A0A224Z9V1"/>
<proteinExistence type="predicted"/>
<feature type="compositionally biased region" description="Polar residues" evidence="1">
    <location>
        <begin position="300"/>
        <end position="309"/>
    </location>
</feature>
<feature type="region of interest" description="Disordered" evidence="1">
    <location>
        <begin position="285"/>
        <end position="309"/>
    </location>
</feature>
<feature type="compositionally biased region" description="Polar residues" evidence="1">
    <location>
        <begin position="12"/>
        <end position="26"/>
    </location>
</feature>
<accession>A0A224Z9V1</accession>
<dbReference type="InterPro" id="IPR005312">
    <property type="entry name" value="DUF1759"/>
</dbReference>
<feature type="region of interest" description="Disordered" evidence="1">
    <location>
        <begin position="76"/>
        <end position="95"/>
    </location>
</feature>
<protein>
    <submittedName>
        <fullName evidence="2">Tick transposon</fullName>
    </submittedName>
</protein>
<name>A0A224Z9V1_9ACAR</name>
<evidence type="ECO:0000256" key="1">
    <source>
        <dbReference type="SAM" id="MobiDB-lite"/>
    </source>
</evidence>
<dbReference type="PANTHER" id="PTHR22954">
    <property type="entry name" value="RETROVIRAL PROTEASE-RELATED"/>
    <property type="match status" value="1"/>
</dbReference>
<dbReference type="PANTHER" id="PTHR22954:SF3">
    <property type="entry name" value="PROTEIN CBG08539"/>
    <property type="match status" value="1"/>
</dbReference>
<organism evidence="2">
    <name type="scientific">Rhipicephalus zambeziensis</name>
    <dbReference type="NCBI Taxonomy" id="60191"/>
    <lineage>
        <taxon>Eukaryota</taxon>
        <taxon>Metazoa</taxon>
        <taxon>Ecdysozoa</taxon>
        <taxon>Arthropoda</taxon>
        <taxon>Chelicerata</taxon>
        <taxon>Arachnida</taxon>
        <taxon>Acari</taxon>
        <taxon>Parasitiformes</taxon>
        <taxon>Ixodida</taxon>
        <taxon>Ixodoidea</taxon>
        <taxon>Ixodidae</taxon>
        <taxon>Rhipicephalinae</taxon>
        <taxon>Rhipicephalus</taxon>
        <taxon>Rhipicephalus</taxon>
    </lineage>
</organism>
<reference evidence="2" key="1">
    <citation type="journal article" date="2017" name="Parasit. Vectors">
        <title>Sialotranscriptomics of Rhipicephalus zambeziensis reveals intricate expression profiles of secretory proteins and suggests tight temporal transcriptional regulation during blood-feeding.</title>
        <authorList>
            <person name="de Castro M.H."/>
            <person name="de Klerk D."/>
            <person name="Pienaar R."/>
            <person name="Rees D.J.G."/>
            <person name="Mans B.J."/>
        </authorList>
    </citation>
    <scope>NUCLEOTIDE SEQUENCE</scope>
    <source>
        <tissue evidence="2">Salivary glands</tissue>
    </source>
</reference>
<evidence type="ECO:0000313" key="2">
    <source>
        <dbReference type="EMBL" id="MAA23574.1"/>
    </source>
</evidence>